<dbReference type="PROSITE" id="PS50262">
    <property type="entry name" value="G_PROTEIN_RECEP_F1_2"/>
    <property type="match status" value="1"/>
</dbReference>
<proteinExistence type="predicted"/>
<evidence type="ECO:0000259" key="6">
    <source>
        <dbReference type="PROSITE" id="PS50262"/>
    </source>
</evidence>
<evidence type="ECO:0000256" key="1">
    <source>
        <dbReference type="ARBA" id="ARBA00004141"/>
    </source>
</evidence>
<comment type="caution">
    <text evidence="7">The sequence shown here is derived from an EMBL/GenBank/DDBJ whole genome shotgun (WGS) entry which is preliminary data.</text>
</comment>
<dbReference type="SUPFAM" id="SSF81321">
    <property type="entry name" value="Family A G protein-coupled receptor-like"/>
    <property type="match status" value="1"/>
</dbReference>
<evidence type="ECO:0000313" key="8">
    <source>
        <dbReference type="Proteomes" id="UP000320762"/>
    </source>
</evidence>
<dbReference type="OrthoDB" id="100006at2759"/>
<gene>
    <name evidence="7" type="ORF">BD626DRAFT_138176</name>
</gene>
<keyword evidence="8" id="KW-1185">Reference proteome</keyword>
<feature type="transmembrane region" description="Helical" evidence="5">
    <location>
        <begin position="12"/>
        <end position="38"/>
    </location>
</feature>
<feature type="domain" description="G-protein coupled receptors family 1 profile" evidence="6">
    <location>
        <begin position="26"/>
        <end position="280"/>
    </location>
</feature>
<keyword evidence="2 5" id="KW-0812">Transmembrane</keyword>
<dbReference type="InterPro" id="IPR017452">
    <property type="entry name" value="GPCR_Rhodpsn_7TM"/>
</dbReference>
<accession>A0A550C640</accession>
<reference evidence="7 8" key="1">
    <citation type="journal article" date="2019" name="New Phytol.">
        <title>Comparative genomics reveals unique wood-decay strategies and fruiting body development in the Schizophyllaceae.</title>
        <authorList>
            <person name="Almasi E."/>
            <person name="Sahu N."/>
            <person name="Krizsan K."/>
            <person name="Balint B."/>
            <person name="Kovacs G.M."/>
            <person name="Kiss B."/>
            <person name="Cseklye J."/>
            <person name="Drula E."/>
            <person name="Henrissat B."/>
            <person name="Nagy I."/>
            <person name="Chovatia M."/>
            <person name="Adam C."/>
            <person name="LaButti K."/>
            <person name="Lipzen A."/>
            <person name="Riley R."/>
            <person name="Grigoriev I.V."/>
            <person name="Nagy L.G."/>
        </authorList>
    </citation>
    <scope>NUCLEOTIDE SEQUENCE [LARGE SCALE GENOMIC DNA]</scope>
    <source>
        <strain evidence="7 8">NL-1724</strain>
    </source>
</reference>
<dbReference type="Gene3D" id="1.20.1070.10">
    <property type="entry name" value="Rhodopsin 7-helix transmembrane proteins"/>
    <property type="match status" value="1"/>
</dbReference>
<dbReference type="GO" id="GO:0004930">
    <property type="term" value="F:G protein-coupled receptor activity"/>
    <property type="evidence" value="ECO:0007669"/>
    <property type="project" value="InterPro"/>
</dbReference>
<dbReference type="PANTHER" id="PTHR23112:SF37">
    <property type="entry name" value="G PROTEIN-COUPLED RECEPTOR GPR1"/>
    <property type="match status" value="1"/>
</dbReference>
<organism evidence="7 8">
    <name type="scientific">Schizophyllum amplum</name>
    <dbReference type="NCBI Taxonomy" id="97359"/>
    <lineage>
        <taxon>Eukaryota</taxon>
        <taxon>Fungi</taxon>
        <taxon>Dikarya</taxon>
        <taxon>Basidiomycota</taxon>
        <taxon>Agaricomycotina</taxon>
        <taxon>Agaricomycetes</taxon>
        <taxon>Agaricomycetidae</taxon>
        <taxon>Agaricales</taxon>
        <taxon>Schizophyllaceae</taxon>
        <taxon>Schizophyllum</taxon>
    </lineage>
</organism>
<evidence type="ECO:0000313" key="7">
    <source>
        <dbReference type="EMBL" id="TRM60268.1"/>
    </source>
</evidence>
<dbReference type="STRING" id="97359.A0A550C640"/>
<evidence type="ECO:0000256" key="2">
    <source>
        <dbReference type="ARBA" id="ARBA00022692"/>
    </source>
</evidence>
<protein>
    <recommendedName>
        <fullName evidence="6">G-protein coupled receptors family 1 profile domain-containing protein</fullName>
    </recommendedName>
</protein>
<dbReference type="GO" id="GO:0005886">
    <property type="term" value="C:plasma membrane"/>
    <property type="evidence" value="ECO:0007669"/>
    <property type="project" value="TreeGrafter"/>
</dbReference>
<feature type="transmembrane region" description="Helical" evidence="5">
    <location>
        <begin position="122"/>
        <end position="145"/>
    </location>
</feature>
<evidence type="ECO:0000256" key="4">
    <source>
        <dbReference type="ARBA" id="ARBA00023136"/>
    </source>
</evidence>
<dbReference type="EMBL" id="VDMD01000023">
    <property type="protein sequence ID" value="TRM60268.1"/>
    <property type="molecule type" value="Genomic_DNA"/>
</dbReference>
<feature type="transmembrane region" description="Helical" evidence="5">
    <location>
        <begin position="231"/>
        <end position="251"/>
    </location>
</feature>
<dbReference type="Proteomes" id="UP000320762">
    <property type="component" value="Unassembled WGS sequence"/>
</dbReference>
<dbReference type="AlphaFoldDB" id="A0A550C640"/>
<keyword evidence="4 5" id="KW-0472">Membrane</keyword>
<comment type="subcellular location">
    <subcellularLocation>
        <location evidence="1">Membrane</location>
        <topology evidence="1">Multi-pass membrane protein</topology>
    </subcellularLocation>
</comment>
<feature type="transmembrane region" description="Helical" evidence="5">
    <location>
        <begin position="94"/>
        <end position="115"/>
    </location>
</feature>
<evidence type="ECO:0000256" key="3">
    <source>
        <dbReference type="ARBA" id="ARBA00022989"/>
    </source>
</evidence>
<evidence type="ECO:0000256" key="5">
    <source>
        <dbReference type="SAM" id="Phobius"/>
    </source>
</evidence>
<dbReference type="InterPro" id="IPR000276">
    <property type="entry name" value="GPCR_Rhodpsn"/>
</dbReference>
<keyword evidence="3 5" id="KW-1133">Transmembrane helix</keyword>
<feature type="transmembrane region" description="Helical" evidence="5">
    <location>
        <begin position="174"/>
        <end position="194"/>
    </location>
</feature>
<dbReference type="GO" id="GO:0007189">
    <property type="term" value="P:adenylate cyclase-activating G protein-coupled receptor signaling pathway"/>
    <property type="evidence" value="ECO:0007669"/>
    <property type="project" value="TreeGrafter"/>
</dbReference>
<feature type="transmembrane region" description="Helical" evidence="5">
    <location>
        <begin position="50"/>
        <end position="74"/>
    </location>
</feature>
<name>A0A550C640_9AGAR</name>
<dbReference type="Pfam" id="PF00001">
    <property type="entry name" value="7tm_1"/>
    <property type="match status" value="1"/>
</dbReference>
<dbReference type="PANTHER" id="PTHR23112">
    <property type="entry name" value="G PROTEIN-COUPLED RECEPTOR 157-RELATED"/>
    <property type="match status" value="1"/>
</dbReference>
<feature type="transmembrane region" description="Helical" evidence="5">
    <location>
        <begin position="263"/>
        <end position="283"/>
    </location>
</feature>
<sequence>MSSFSSDEVVGLVFITAGAFVSVTAVAFLLLYVLYLGIRRQWSISTLIHYYFVNLMFAELIQALGGVMTVEWIVKRSVDEGGLCTMQGAFKQLGDVSVALTSIAIAIHTFSAIVFKIITPHTLAVAIMGFIWFFSVLVVAIPAGLNYGRYYGNTGYWCWIQEDFDHLRIPLEYMYMWAAAFISIICYACVAVVLRGHDLGMAKIANGHRFSMSTMDRGSQRKAKNLAMQMLFYPVIYFVTVFPIAVVRWMAFSGYDIPFEATAFADTLFSLSGLFNVLLYAWTRRSIITGNKMTTVSGSRSGSTSYHMHPTSLTTDMRSPTTVHFKDMAYEGDMATPAVPADILDSREAMQVKVTVVSYPDHYWGDNPSMKQAEIDSKWPQESQ</sequence>